<organism evidence="1 2">
    <name type="scientific">Eumeta variegata</name>
    <name type="common">Bagworm moth</name>
    <name type="synonym">Eumeta japonica</name>
    <dbReference type="NCBI Taxonomy" id="151549"/>
    <lineage>
        <taxon>Eukaryota</taxon>
        <taxon>Metazoa</taxon>
        <taxon>Ecdysozoa</taxon>
        <taxon>Arthropoda</taxon>
        <taxon>Hexapoda</taxon>
        <taxon>Insecta</taxon>
        <taxon>Pterygota</taxon>
        <taxon>Neoptera</taxon>
        <taxon>Endopterygota</taxon>
        <taxon>Lepidoptera</taxon>
        <taxon>Glossata</taxon>
        <taxon>Ditrysia</taxon>
        <taxon>Tineoidea</taxon>
        <taxon>Psychidae</taxon>
        <taxon>Oiketicinae</taxon>
        <taxon>Eumeta</taxon>
    </lineage>
</organism>
<dbReference type="AlphaFoldDB" id="A0A4C2A2M3"/>
<keyword evidence="2" id="KW-1185">Reference proteome</keyword>
<dbReference type="Proteomes" id="UP000299102">
    <property type="component" value="Unassembled WGS sequence"/>
</dbReference>
<feature type="non-terminal residue" evidence="1">
    <location>
        <position position="24"/>
    </location>
</feature>
<accession>A0A4C2A2M3</accession>
<proteinExistence type="predicted"/>
<evidence type="ECO:0000313" key="2">
    <source>
        <dbReference type="Proteomes" id="UP000299102"/>
    </source>
</evidence>
<protein>
    <submittedName>
        <fullName evidence="1">Uncharacterized protein</fullName>
    </submittedName>
</protein>
<dbReference type="EMBL" id="BGZK01002381">
    <property type="protein sequence ID" value="GBP93463.1"/>
    <property type="molecule type" value="Genomic_DNA"/>
</dbReference>
<gene>
    <name evidence="1" type="ORF">EVAR_63875_1</name>
</gene>
<comment type="caution">
    <text evidence="1">The sequence shown here is derived from an EMBL/GenBank/DDBJ whole genome shotgun (WGS) entry which is preliminary data.</text>
</comment>
<name>A0A4C2A2M3_EUMVA</name>
<reference evidence="1 2" key="1">
    <citation type="journal article" date="2019" name="Commun. Biol.">
        <title>The bagworm genome reveals a unique fibroin gene that provides high tensile strength.</title>
        <authorList>
            <person name="Kono N."/>
            <person name="Nakamura H."/>
            <person name="Ohtoshi R."/>
            <person name="Tomita M."/>
            <person name="Numata K."/>
            <person name="Arakawa K."/>
        </authorList>
    </citation>
    <scope>NUCLEOTIDE SEQUENCE [LARGE SCALE GENOMIC DNA]</scope>
</reference>
<sequence>MFLPEFASFIAAMLFAVHPIHTEA</sequence>
<evidence type="ECO:0000313" key="1">
    <source>
        <dbReference type="EMBL" id="GBP93463.1"/>
    </source>
</evidence>